<dbReference type="Gene3D" id="3.30.450.20">
    <property type="entry name" value="PAS domain"/>
    <property type="match status" value="2"/>
</dbReference>
<organism evidence="8 9">
    <name type="scientific">Mobilitalea sibirica</name>
    <dbReference type="NCBI Taxonomy" id="1462919"/>
    <lineage>
        <taxon>Bacteria</taxon>
        <taxon>Bacillati</taxon>
        <taxon>Bacillota</taxon>
        <taxon>Clostridia</taxon>
        <taxon>Lachnospirales</taxon>
        <taxon>Lachnospiraceae</taxon>
        <taxon>Mobilitalea</taxon>
    </lineage>
</organism>
<dbReference type="SUPFAM" id="SSF55785">
    <property type="entry name" value="PYP-like sensor domain (PAS domain)"/>
    <property type="match status" value="2"/>
</dbReference>
<keyword evidence="4" id="KW-0808">Transferase</keyword>
<keyword evidence="9" id="KW-1185">Reference proteome</keyword>
<dbReference type="SMART" id="SM00086">
    <property type="entry name" value="PAC"/>
    <property type="match status" value="1"/>
</dbReference>
<dbReference type="Proteomes" id="UP000623269">
    <property type="component" value="Unassembled WGS sequence"/>
</dbReference>
<feature type="domain" description="PAS" evidence="6">
    <location>
        <begin position="126"/>
        <end position="175"/>
    </location>
</feature>
<dbReference type="CDD" id="cd00130">
    <property type="entry name" value="PAS"/>
    <property type="match status" value="2"/>
</dbReference>
<sequence>MQISKIHTKDLAIICNNLLDQMPGMIWKLDENFNIIYMNKAGLSFVREDMDSMLDKGWFDFVLPDDRQVFCKGHINHHTKKEKMHYEFRLRRYDGCYRWCRLVVSPCYDFDGNFSCYIGIISDITEQKETEEILERYKLFSKNARDIILFVDLDGRIIEANKAAVIAYGYTYEELCSLNIYDLREVKR</sequence>
<dbReference type="InterPro" id="IPR035965">
    <property type="entry name" value="PAS-like_dom_sf"/>
</dbReference>
<comment type="catalytic activity">
    <reaction evidence="1">
        <text>ATP + protein L-histidine = ADP + protein N-phospho-L-histidine.</text>
        <dbReference type="EC" id="2.7.13.3"/>
    </reaction>
</comment>
<evidence type="ECO:0000256" key="1">
    <source>
        <dbReference type="ARBA" id="ARBA00000085"/>
    </source>
</evidence>
<evidence type="ECO:0000256" key="3">
    <source>
        <dbReference type="ARBA" id="ARBA00022553"/>
    </source>
</evidence>
<feature type="domain" description="PAC" evidence="7">
    <location>
        <begin position="84"/>
        <end position="136"/>
    </location>
</feature>
<evidence type="ECO:0000256" key="5">
    <source>
        <dbReference type="ARBA" id="ARBA00022777"/>
    </source>
</evidence>
<gene>
    <name evidence="8" type="ORF">I5677_01350</name>
</gene>
<dbReference type="GO" id="GO:0004673">
    <property type="term" value="F:protein histidine kinase activity"/>
    <property type="evidence" value="ECO:0007669"/>
    <property type="project" value="UniProtKB-EC"/>
</dbReference>
<evidence type="ECO:0000313" key="9">
    <source>
        <dbReference type="Proteomes" id="UP000623269"/>
    </source>
</evidence>
<evidence type="ECO:0000256" key="4">
    <source>
        <dbReference type="ARBA" id="ARBA00022679"/>
    </source>
</evidence>
<accession>A0A8J7KUY8</accession>
<dbReference type="InterPro" id="IPR052162">
    <property type="entry name" value="Sensor_kinase/Photoreceptor"/>
</dbReference>
<dbReference type="Pfam" id="PF00989">
    <property type="entry name" value="PAS"/>
    <property type="match status" value="2"/>
</dbReference>
<dbReference type="NCBIfam" id="TIGR00229">
    <property type="entry name" value="sensory_box"/>
    <property type="match status" value="2"/>
</dbReference>
<dbReference type="RefSeq" id="WP_197659750.1">
    <property type="nucleotide sequence ID" value="NZ_JAEAGR010000001.1"/>
</dbReference>
<dbReference type="InterPro" id="IPR001610">
    <property type="entry name" value="PAC"/>
</dbReference>
<dbReference type="InterPro" id="IPR000700">
    <property type="entry name" value="PAS-assoc_C"/>
</dbReference>
<protein>
    <recommendedName>
        <fullName evidence="2">histidine kinase</fullName>
        <ecNumber evidence="2">2.7.13.3</ecNumber>
    </recommendedName>
</protein>
<name>A0A8J7KUY8_9FIRM</name>
<dbReference type="EMBL" id="JAEAGR010000001">
    <property type="protein sequence ID" value="MBH1939535.1"/>
    <property type="molecule type" value="Genomic_DNA"/>
</dbReference>
<dbReference type="AlphaFoldDB" id="A0A8J7KUY8"/>
<keyword evidence="3" id="KW-0597">Phosphoprotein</keyword>
<evidence type="ECO:0000313" key="8">
    <source>
        <dbReference type="EMBL" id="MBH1939535.1"/>
    </source>
</evidence>
<dbReference type="InterPro" id="IPR000014">
    <property type="entry name" value="PAS"/>
</dbReference>
<dbReference type="GO" id="GO:0006355">
    <property type="term" value="P:regulation of DNA-templated transcription"/>
    <property type="evidence" value="ECO:0007669"/>
    <property type="project" value="InterPro"/>
</dbReference>
<evidence type="ECO:0000256" key="2">
    <source>
        <dbReference type="ARBA" id="ARBA00012438"/>
    </source>
</evidence>
<dbReference type="EC" id="2.7.13.3" evidence="2"/>
<dbReference type="PROSITE" id="PS50113">
    <property type="entry name" value="PAC"/>
    <property type="match status" value="1"/>
</dbReference>
<evidence type="ECO:0000259" key="6">
    <source>
        <dbReference type="PROSITE" id="PS50112"/>
    </source>
</evidence>
<keyword evidence="5" id="KW-0418">Kinase</keyword>
<dbReference type="InterPro" id="IPR013767">
    <property type="entry name" value="PAS_fold"/>
</dbReference>
<reference evidence="8" key="1">
    <citation type="submission" date="2020-12" db="EMBL/GenBank/DDBJ databases">
        <title>M. sibirica DSM 26468T genome.</title>
        <authorList>
            <person name="Thieme N."/>
            <person name="Rettenmaier R."/>
            <person name="Zverlov V."/>
            <person name="Liebl W."/>
        </authorList>
    </citation>
    <scope>NUCLEOTIDE SEQUENCE</scope>
    <source>
        <strain evidence="8">DSM 26468</strain>
    </source>
</reference>
<evidence type="ECO:0000259" key="7">
    <source>
        <dbReference type="PROSITE" id="PS50113"/>
    </source>
</evidence>
<comment type="caution">
    <text evidence="8">The sequence shown here is derived from an EMBL/GenBank/DDBJ whole genome shotgun (WGS) entry which is preliminary data.</text>
</comment>
<proteinExistence type="predicted"/>
<dbReference type="PROSITE" id="PS50112">
    <property type="entry name" value="PAS"/>
    <property type="match status" value="1"/>
</dbReference>
<dbReference type="SMART" id="SM00091">
    <property type="entry name" value="PAS"/>
    <property type="match status" value="2"/>
</dbReference>
<dbReference type="PANTHER" id="PTHR43304:SF1">
    <property type="entry name" value="PAC DOMAIN-CONTAINING PROTEIN"/>
    <property type="match status" value="1"/>
</dbReference>
<dbReference type="PANTHER" id="PTHR43304">
    <property type="entry name" value="PHYTOCHROME-LIKE PROTEIN CPH1"/>
    <property type="match status" value="1"/>
</dbReference>